<dbReference type="InterPro" id="IPR011989">
    <property type="entry name" value="ARM-like"/>
</dbReference>
<keyword evidence="3" id="KW-1185">Reference proteome</keyword>
<dbReference type="AlphaFoldDB" id="A0AAU9K0Q3"/>
<accession>A0AAU9K0Q3</accession>
<reference evidence="2" key="1">
    <citation type="submission" date="2021-09" db="EMBL/GenBank/DDBJ databases">
        <authorList>
            <consortium name="AG Swart"/>
            <person name="Singh M."/>
            <person name="Singh A."/>
            <person name="Seah K."/>
            <person name="Emmerich C."/>
        </authorList>
    </citation>
    <scope>NUCLEOTIDE SEQUENCE</scope>
    <source>
        <strain evidence="2">ATCC30299</strain>
    </source>
</reference>
<dbReference type="InterPro" id="IPR001494">
    <property type="entry name" value="Importin-beta_N"/>
</dbReference>
<evidence type="ECO:0000313" key="2">
    <source>
        <dbReference type="EMBL" id="CAG9332132.1"/>
    </source>
</evidence>
<evidence type="ECO:0000313" key="3">
    <source>
        <dbReference type="Proteomes" id="UP001162131"/>
    </source>
</evidence>
<evidence type="ECO:0000259" key="1">
    <source>
        <dbReference type="PROSITE" id="PS50166"/>
    </source>
</evidence>
<gene>
    <name evidence="2" type="ORF">BSTOLATCC_MIC55586</name>
</gene>
<dbReference type="PROSITE" id="PS50166">
    <property type="entry name" value="IMPORTIN_B_NT"/>
    <property type="match status" value="1"/>
</dbReference>
<dbReference type="GO" id="GO:0006886">
    <property type="term" value="P:intracellular protein transport"/>
    <property type="evidence" value="ECO:0007669"/>
    <property type="project" value="InterPro"/>
</dbReference>
<dbReference type="Proteomes" id="UP001162131">
    <property type="component" value="Unassembled WGS sequence"/>
</dbReference>
<proteinExistence type="predicted"/>
<organism evidence="2 3">
    <name type="scientific">Blepharisma stoltei</name>
    <dbReference type="NCBI Taxonomy" id="1481888"/>
    <lineage>
        <taxon>Eukaryota</taxon>
        <taxon>Sar</taxon>
        <taxon>Alveolata</taxon>
        <taxon>Ciliophora</taxon>
        <taxon>Postciliodesmatophora</taxon>
        <taxon>Heterotrichea</taxon>
        <taxon>Heterotrichida</taxon>
        <taxon>Blepharismidae</taxon>
        <taxon>Blepharisma</taxon>
    </lineage>
</organism>
<dbReference type="Gene3D" id="1.25.10.10">
    <property type="entry name" value="Leucine-rich Repeat Variant"/>
    <property type="match status" value="1"/>
</dbReference>
<feature type="domain" description="Importin N-terminal" evidence="1">
    <location>
        <begin position="33"/>
        <end position="103"/>
    </location>
</feature>
<comment type="caution">
    <text evidence="2">The sequence shown here is derived from an EMBL/GenBank/DDBJ whole genome shotgun (WGS) entry which is preliminary data.</text>
</comment>
<protein>
    <recommendedName>
        <fullName evidence="1">Importin N-terminal domain-containing protein</fullName>
    </recommendedName>
</protein>
<sequence length="1074" mass="122128">MDINTLKMSEIYSRVAQLLSLTYSGMPDQIKPAEDELKIISQDTQGFLQCLLAIIQAPESHQLLRSASATRFRHLIRESITAGKLSVETRSWLVEAIFQTLISPYTDRSSRGVLNFALNPILGEDGLGVFTNRLASLAITGLSGEGTQIQGSLLVIKSIFSSMTPQFQSADYSKILIPHLVEVGKKGLYMISSGLQSTNEPLITEGINILEDWTSSLRQILEHFEVTSTKNIKDLSEQSEIALLFSNIINFAIPDYQVQNSIINITETPITKPMNNIKVNILKSLNIIIQYLIDFKKKNIEEQGNFPLITVIGTDLPDSPFLSCALSITEPLIISILSISTHAEIEAFLARDFITELMIETLSFFHKVGYERRFYTIFSQYHRQLIVNVCFQFIRIYEKDKELFMTDPEEFAASTQDMCERQESETTKTTSAQLLETLCDAIDGALAFTAYFVQQITDMILSGKGREGIMDYNIIRDFTDFPFMSLDEETKIETSFMVLSILSFPILRRKDILNSIEDLLVNHMERLFSTTSGIIQSRICLFFYFYSDSIFIERSHHFQTCMNFLISCISPNCHKAVNIQACETFSFMMQDEEILFRFEPFIDEVIDKIIQGIENQTEKNFFEALVEMTQNFSDALARKIIPLIAGIVKKIQIETQNLVMGNKKETIILLKLWNVIRTLIMSPSIEKAQLVEFEKHLAPILSYLQIPHQITFVDDIINVVVCIMKKTKNVTDIEWEIFSKLPEIQASQDNSLQCLFKLLNLYLMYGKDHLQEFPQKLAVVLDMAGKAMFATYKGKTRESVNSEGAILYQLALYNYAGYIDHQLNQIFSNAIVRYLQGTTQSFFKVRLLGIILAGFTYNTNLACSILSQQSTDTGITYLRFVLLQIINNSTLFVHSYDKRVAVIGLCSIISLSELPNDIAESISQIFEALIVILSQKMEDKGSKEKTKAMDALIEQLFKSDEEDDFDNEIIVKGTKLLYGESGADALSKTEENEANLLLSQINTPIQIIDEYEYFRGTLATIKSKNQENVKRLFAGLSPQRREQLLEIMQSQRVQVNDLPGENTIVRKIVKAKHR</sequence>
<name>A0AAU9K0Q3_9CILI</name>
<dbReference type="InterPro" id="IPR016024">
    <property type="entry name" value="ARM-type_fold"/>
</dbReference>
<dbReference type="EMBL" id="CAJZBQ010000054">
    <property type="protein sequence ID" value="CAG9332132.1"/>
    <property type="molecule type" value="Genomic_DNA"/>
</dbReference>
<dbReference type="GO" id="GO:0031267">
    <property type="term" value="F:small GTPase binding"/>
    <property type="evidence" value="ECO:0007669"/>
    <property type="project" value="InterPro"/>
</dbReference>
<dbReference type="SUPFAM" id="SSF48371">
    <property type="entry name" value="ARM repeat"/>
    <property type="match status" value="1"/>
</dbReference>